<organism evidence="2 3">
    <name type="scientific">Pleurodeles waltl</name>
    <name type="common">Iberian ribbed newt</name>
    <dbReference type="NCBI Taxonomy" id="8319"/>
    <lineage>
        <taxon>Eukaryota</taxon>
        <taxon>Metazoa</taxon>
        <taxon>Chordata</taxon>
        <taxon>Craniata</taxon>
        <taxon>Vertebrata</taxon>
        <taxon>Euteleostomi</taxon>
        <taxon>Amphibia</taxon>
        <taxon>Batrachia</taxon>
        <taxon>Caudata</taxon>
        <taxon>Salamandroidea</taxon>
        <taxon>Salamandridae</taxon>
        <taxon>Pleurodelinae</taxon>
        <taxon>Pleurodeles</taxon>
    </lineage>
</organism>
<gene>
    <name evidence="2" type="ORF">NDU88_002685</name>
</gene>
<feature type="compositionally biased region" description="Basic and acidic residues" evidence="1">
    <location>
        <begin position="57"/>
        <end position="70"/>
    </location>
</feature>
<keyword evidence="3" id="KW-1185">Reference proteome</keyword>
<proteinExistence type="predicted"/>
<reference evidence="2" key="1">
    <citation type="journal article" date="2022" name="bioRxiv">
        <title>Sequencing and chromosome-scale assembly of the giantPleurodeles waltlgenome.</title>
        <authorList>
            <person name="Brown T."/>
            <person name="Elewa A."/>
            <person name="Iarovenko S."/>
            <person name="Subramanian E."/>
            <person name="Araus A.J."/>
            <person name="Petzold A."/>
            <person name="Susuki M."/>
            <person name="Suzuki K.-i.T."/>
            <person name="Hayashi T."/>
            <person name="Toyoda A."/>
            <person name="Oliveira C."/>
            <person name="Osipova E."/>
            <person name="Leigh N.D."/>
            <person name="Simon A."/>
            <person name="Yun M.H."/>
        </authorList>
    </citation>
    <scope>NUCLEOTIDE SEQUENCE</scope>
    <source>
        <strain evidence="2">20211129_DDA</strain>
        <tissue evidence="2">Liver</tissue>
    </source>
</reference>
<evidence type="ECO:0000256" key="1">
    <source>
        <dbReference type="SAM" id="MobiDB-lite"/>
    </source>
</evidence>
<protein>
    <submittedName>
        <fullName evidence="2">Uncharacterized protein</fullName>
    </submittedName>
</protein>
<dbReference type="AlphaFoldDB" id="A0AAV7NMN4"/>
<name>A0AAV7NMN4_PLEWA</name>
<evidence type="ECO:0000313" key="2">
    <source>
        <dbReference type="EMBL" id="KAJ1114448.1"/>
    </source>
</evidence>
<comment type="caution">
    <text evidence="2">The sequence shown here is derived from an EMBL/GenBank/DDBJ whole genome shotgun (WGS) entry which is preliminary data.</text>
</comment>
<dbReference type="EMBL" id="JANPWB010000012">
    <property type="protein sequence ID" value="KAJ1114448.1"/>
    <property type="molecule type" value="Genomic_DNA"/>
</dbReference>
<sequence length="133" mass="14198">MPGGSRFVAELVARTPMRHGDTEAWGLQKEQGADDQGVTGGCDLSTKNKKGAGGPKGPEKWPEKSADERAVVPRCHRGPRARSGARSLSQGVCCAASPQAHRGTQKHARHFPGSSRLYQLELCGKVATPTKRL</sequence>
<feature type="region of interest" description="Disordered" evidence="1">
    <location>
        <begin position="12"/>
        <end position="70"/>
    </location>
</feature>
<evidence type="ECO:0000313" key="3">
    <source>
        <dbReference type="Proteomes" id="UP001066276"/>
    </source>
</evidence>
<accession>A0AAV7NMN4</accession>
<dbReference type="Proteomes" id="UP001066276">
    <property type="component" value="Chromosome 8"/>
</dbReference>